<keyword evidence="1" id="KW-0472">Membrane</keyword>
<dbReference type="WBParaSite" id="ACRNAN_scaffold13136.g14016.t1">
    <property type="protein sequence ID" value="ACRNAN_scaffold13136.g14016.t1"/>
    <property type="gene ID" value="ACRNAN_scaffold13136.g14016"/>
</dbReference>
<reference evidence="3" key="1">
    <citation type="submission" date="2022-11" db="UniProtKB">
        <authorList>
            <consortium name="WormBaseParasite"/>
        </authorList>
    </citation>
    <scope>IDENTIFICATION</scope>
</reference>
<organism evidence="2 3">
    <name type="scientific">Acrobeloides nanus</name>
    <dbReference type="NCBI Taxonomy" id="290746"/>
    <lineage>
        <taxon>Eukaryota</taxon>
        <taxon>Metazoa</taxon>
        <taxon>Ecdysozoa</taxon>
        <taxon>Nematoda</taxon>
        <taxon>Chromadorea</taxon>
        <taxon>Rhabditida</taxon>
        <taxon>Tylenchina</taxon>
        <taxon>Cephalobomorpha</taxon>
        <taxon>Cephaloboidea</taxon>
        <taxon>Cephalobidae</taxon>
        <taxon>Acrobeloides</taxon>
    </lineage>
</organism>
<feature type="transmembrane region" description="Helical" evidence="1">
    <location>
        <begin position="51"/>
        <end position="73"/>
    </location>
</feature>
<evidence type="ECO:0000256" key="1">
    <source>
        <dbReference type="SAM" id="Phobius"/>
    </source>
</evidence>
<dbReference type="AlphaFoldDB" id="A0A914CPR7"/>
<keyword evidence="1" id="KW-1133">Transmembrane helix</keyword>
<protein>
    <submittedName>
        <fullName evidence="3">Uncharacterized protein</fullName>
    </submittedName>
</protein>
<keyword evidence="2" id="KW-1185">Reference proteome</keyword>
<name>A0A914CPR7_9BILA</name>
<evidence type="ECO:0000313" key="2">
    <source>
        <dbReference type="Proteomes" id="UP000887540"/>
    </source>
</evidence>
<sequence>MDATMMLSLMAPITKINGLMAIKDLAAMAAITKTVITLITKPIHQIITKMIKIIMITMMVAKILMGATIMLLLKIFIHNEILDPVIMPMVIDLWWWMVGTILVEETLGVGSQWPMDMVVCQGL</sequence>
<accession>A0A914CPR7</accession>
<keyword evidence="1" id="KW-0812">Transmembrane</keyword>
<evidence type="ECO:0000313" key="3">
    <source>
        <dbReference type="WBParaSite" id="ACRNAN_scaffold13136.g14016.t1"/>
    </source>
</evidence>
<dbReference type="Proteomes" id="UP000887540">
    <property type="component" value="Unplaced"/>
</dbReference>
<proteinExistence type="predicted"/>